<accession>A0A6V7X4Z3</accession>
<evidence type="ECO:0000313" key="2">
    <source>
        <dbReference type="EMBL" id="CAD2194354.1"/>
    </source>
</evidence>
<keyword evidence="1" id="KW-1133">Transmembrane helix</keyword>
<reference evidence="2 3" key="1">
    <citation type="submission" date="2020-08" db="EMBL/GenBank/DDBJ databases">
        <authorList>
            <person name="Koutsovoulos G."/>
            <person name="Danchin GJ E."/>
        </authorList>
    </citation>
    <scope>NUCLEOTIDE SEQUENCE [LARGE SCALE GENOMIC DNA]</scope>
</reference>
<keyword evidence="1" id="KW-0812">Transmembrane</keyword>
<gene>
    <name evidence="2" type="ORF">MENT_LOCUS47365</name>
</gene>
<keyword evidence="1" id="KW-0472">Membrane</keyword>
<evidence type="ECO:0000256" key="1">
    <source>
        <dbReference type="SAM" id="Phobius"/>
    </source>
</evidence>
<organism evidence="2 3">
    <name type="scientific">Meloidogyne enterolobii</name>
    <name type="common">Root-knot nematode worm</name>
    <name type="synonym">Meloidogyne mayaguensis</name>
    <dbReference type="NCBI Taxonomy" id="390850"/>
    <lineage>
        <taxon>Eukaryota</taxon>
        <taxon>Metazoa</taxon>
        <taxon>Ecdysozoa</taxon>
        <taxon>Nematoda</taxon>
        <taxon>Chromadorea</taxon>
        <taxon>Rhabditida</taxon>
        <taxon>Tylenchina</taxon>
        <taxon>Tylenchomorpha</taxon>
        <taxon>Tylenchoidea</taxon>
        <taxon>Meloidogynidae</taxon>
        <taxon>Meloidogyninae</taxon>
        <taxon>Meloidogyne</taxon>
    </lineage>
</organism>
<proteinExistence type="predicted"/>
<comment type="caution">
    <text evidence="2">The sequence shown here is derived from an EMBL/GenBank/DDBJ whole genome shotgun (WGS) entry which is preliminary data.</text>
</comment>
<protein>
    <submittedName>
        <fullName evidence="2">Uncharacterized protein</fullName>
    </submittedName>
</protein>
<name>A0A6V7X4Z3_MELEN</name>
<dbReference type="Proteomes" id="UP000580250">
    <property type="component" value="Unassembled WGS sequence"/>
</dbReference>
<sequence>MFHIYYRFIFSLRFFSNIFAFSCITTIPNIIIFHWIATKHKNLKFARNNFYYNMDPN</sequence>
<evidence type="ECO:0000313" key="3">
    <source>
        <dbReference type="Proteomes" id="UP000580250"/>
    </source>
</evidence>
<dbReference type="AlphaFoldDB" id="A0A6V7X4Z3"/>
<feature type="transmembrane region" description="Helical" evidence="1">
    <location>
        <begin position="14"/>
        <end position="37"/>
    </location>
</feature>
<dbReference type="EMBL" id="CAJEWN010001107">
    <property type="protein sequence ID" value="CAD2194354.1"/>
    <property type="molecule type" value="Genomic_DNA"/>
</dbReference>